<dbReference type="SUPFAM" id="SSF53474">
    <property type="entry name" value="alpha/beta-Hydrolases"/>
    <property type="match status" value="1"/>
</dbReference>
<keyword evidence="3" id="KW-1185">Reference proteome</keyword>
<dbReference type="GO" id="GO:0006629">
    <property type="term" value="P:lipid metabolic process"/>
    <property type="evidence" value="ECO:0007669"/>
    <property type="project" value="InterPro"/>
</dbReference>
<evidence type="ECO:0000313" key="3">
    <source>
        <dbReference type="Proteomes" id="UP000218231"/>
    </source>
</evidence>
<dbReference type="InterPro" id="IPR029058">
    <property type="entry name" value="AB_hydrolase_fold"/>
</dbReference>
<accession>A0A2A2LFP5</accession>
<organism evidence="2 3">
    <name type="scientific">Diploscapter pachys</name>
    <dbReference type="NCBI Taxonomy" id="2018661"/>
    <lineage>
        <taxon>Eukaryota</taxon>
        <taxon>Metazoa</taxon>
        <taxon>Ecdysozoa</taxon>
        <taxon>Nematoda</taxon>
        <taxon>Chromadorea</taxon>
        <taxon>Rhabditida</taxon>
        <taxon>Rhabditina</taxon>
        <taxon>Rhabditomorpha</taxon>
        <taxon>Rhabditoidea</taxon>
        <taxon>Rhabditidae</taxon>
        <taxon>Diploscapter</taxon>
    </lineage>
</organism>
<dbReference type="PANTHER" id="PTHR45908">
    <property type="entry name" value="PROTEIN CBG11750-RELATED"/>
    <property type="match status" value="1"/>
</dbReference>
<evidence type="ECO:0000313" key="2">
    <source>
        <dbReference type="EMBL" id="PAV84955.1"/>
    </source>
</evidence>
<dbReference type="EMBL" id="LIAE01006810">
    <property type="protein sequence ID" value="PAV84955.1"/>
    <property type="molecule type" value="Genomic_DNA"/>
</dbReference>
<dbReference type="Proteomes" id="UP000218231">
    <property type="component" value="Unassembled WGS sequence"/>
</dbReference>
<evidence type="ECO:0000259" key="1">
    <source>
        <dbReference type="Pfam" id="PF01764"/>
    </source>
</evidence>
<dbReference type="CDD" id="cd00519">
    <property type="entry name" value="Lipase_3"/>
    <property type="match status" value="1"/>
</dbReference>
<proteinExistence type="predicted"/>
<reference evidence="2 3" key="1">
    <citation type="journal article" date="2017" name="Curr. Biol.">
        <title>Genome architecture and evolution of a unichromosomal asexual nematode.</title>
        <authorList>
            <person name="Fradin H."/>
            <person name="Zegar C."/>
            <person name="Gutwein M."/>
            <person name="Lucas J."/>
            <person name="Kovtun M."/>
            <person name="Corcoran D."/>
            <person name="Baugh L.R."/>
            <person name="Kiontke K."/>
            <person name="Gunsalus K."/>
            <person name="Fitch D.H."/>
            <person name="Piano F."/>
        </authorList>
    </citation>
    <scope>NUCLEOTIDE SEQUENCE [LARGE SCALE GENOMIC DNA]</scope>
    <source>
        <strain evidence="2">PF1309</strain>
    </source>
</reference>
<dbReference type="OrthoDB" id="426718at2759"/>
<comment type="caution">
    <text evidence="2">The sequence shown here is derived from an EMBL/GenBank/DDBJ whole genome shotgun (WGS) entry which is preliminary data.</text>
</comment>
<dbReference type="InterPro" id="IPR002921">
    <property type="entry name" value="Fungal_lipase-type"/>
</dbReference>
<dbReference type="Gene3D" id="3.40.50.1820">
    <property type="entry name" value="alpha/beta hydrolase"/>
    <property type="match status" value="1"/>
</dbReference>
<feature type="domain" description="Fungal lipase-type" evidence="1">
    <location>
        <begin position="41"/>
        <end position="175"/>
    </location>
</feature>
<sequence>MPACAATEAENPASCLSYTYTQLEALKKNHWYLFGKVLFDFTGTVGETQLVVESLTTLLKDRTPWIAGGKVSSYFYNAFFKLWDAGIKDDFTDLAQANPTYDLYITGHSLGGALASLGASYIGFNKLFPVEQIKMISMGQPRTGDSDYANAFDKLILYAYRISHSKDIVPHIPPKGLEDFRHHKSEIWYNNNMVDATYKECDAQESLLCSGGQIDLSSNDHHYYYNAFITFWGLSDCNNATTFSPYYQS</sequence>
<protein>
    <recommendedName>
        <fullName evidence="1">Fungal lipase-type domain-containing protein</fullName>
    </recommendedName>
</protein>
<name>A0A2A2LFP5_9BILA</name>
<gene>
    <name evidence="2" type="ORF">WR25_08511</name>
</gene>
<dbReference type="AlphaFoldDB" id="A0A2A2LFP5"/>
<dbReference type="Pfam" id="PF01764">
    <property type="entry name" value="Lipase_3"/>
    <property type="match status" value="1"/>
</dbReference>